<sequence length="47" mass="5593">MAAPRGARLLNYHAVPGNLKRLEGFRREVCRAWRHALLRRSQRHRQS</sequence>
<proteinExistence type="predicted"/>
<feature type="non-terminal residue" evidence="1">
    <location>
        <position position="47"/>
    </location>
</feature>
<name>T1BLY5_9ZZZZ</name>
<gene>
    <name evidence="1" type="ORF">B1B_04812</name>
</gene>
<organism evidence="1">
    <name type="scientific">mine drainage metagenome</name>
    <dbReference type="NCBI Taxonomy" id="410659"/>
    <lineage>
        <taxon>unclassified sequences</taxon>
        <taxon>metagenomes</taxon>
        <taxon>ecological metagenomes</taxon>
    </lineage>
</organism>
<accession>T1BLY5</accession>
<reference evidence="1" key="2">
    <citation type="journal article" date="2014" name="ISME J.">
        <title>Microbial stratification in low pH oxic and suboxic macroscopic growths along an acid mine drainage.</title>
        <authorList>
            <person name="Mendez-Garcia C."/>
            <person name="Mesa V."/>
            <person name="Sprenger R.R."/>
            <person name="Richter M."/>
            <person name="Diez M.S."/>
            <person name="Solano J."/>
            <person name="Bargiela R."/>
            <person name="Golyshina O.V."/>
            <person name="Manteca A."/>
            <person name="Ramos J.L."/>
            <person name="Gallego J.R."/>
            <person name="Llorente I."/>
            <person name="Martins Dos Santos V.A."/>
            <person name="Jensen O.N."/>
            <person name="Pelaez A.I."/>
            <person name="Sanchez J."/>
            <person name="Ferrer M."/>
        </authorList>
    </citation>
    <scope>NUCLEOTIDE SEQUENCE</scope>
</reference>
<dbReference type="AlphaFoldDB" id="T1BLY5"/>
<comment type="caution">
    <text evidence="1">The sequence shown here is derived from an EMBL/GenBank/DDBJ whole genome shotgun (WGS) entry which is preliminary data.</text>
</comment>
<dbReference type="EMBL" id="AUZY01003018">
    <property type="protein sequence ID" value="EQD70787.1"/>
    <property type="molecule type" value="Genomic_DNA"/>
</dbReference>
<reference evidence="1" key="1">
    <citation type="submission" date="2013-08" db="EMBL/GenBank/DDBJ databases">
        <authorList>
            <person name="Mendez C."/>
            <person name="Richter M."/>
            <person name="Ferrer M."/>
            <person name="Sanchez J."/>
        </authorList>
    </citation>
    <scope>NUCLEOTIDE SEQUENCE</scope>
</reference>
<evidence type="ECO:0000313" key="1">
    <source>
        <dbReference type="EMBL" id="EQD70787.1"/>
    </source>
</evidence>
<protein>
    <submittedName>
        <fullName evidence="1">Uncharacterized protein</fullName>
    </submittedName>
</protein>